<dbReference type="AlphaFoldDB" id="A0A368TU41"/>
<evidence type="ECO:0000256" key="1">
    <source>
        <dbReference type="ARBA" id="ARBA00004370"/>
    </source>
</evidence>
<gene>
    <name evidence="7" type="ORF">DU505_20120</name>
</gene>
<keyword evidence="6" id="KW-1003">Cell membrane</keyword>
<comment type="similarity">
    <text evidence="2 6">Belongs to the SURF1 family.</text>
</comment>
<keyword evidence="8" id="KW-1185">Reference proteome</keyword>
<dbReference type="PANTHER" id="PTHR23427:SF2">
    <property type="entry name" value="SURFEIT LOCUS PROTEIN 1"/>
    <property type="match status" value="1"/>
</dbReference>
<accession>A0A368TU41</accession>
<comment type="subcellular location">
    <subcellularLocation>
        <location evidence="6">Cell membrane</location>
        <topology evidence="6">Multi-pass membrane protein</topology>
    </subcellularLocation>
    <subcellularLocation>
        <location evidence="1">Membrane</location>
    </subcellularLocation>
</comment>
<feature type="transmembrane region" description="Helical" evidence="6">
    <location>
        <begin position="216"/>
        <end position="237"/>
    </location>
</feature>
<dbReference type="OrthoDB" id="9789940at2"/>
<protein>
    <recommendedName>
        <fullName evidence="6">SURF1-like protein</fullName>
    </recommendedName>
</protein>
<dbReference type="Proteomes" id="UP000252405">
    <property type="component" value="Unassembled WGS sequence"/>
</dbReference>
<dbReference type="InterPro" id="IPR045214">
    <property type="entry name" value="Surf1/Surf4"/>
</dbReference>
<evidence type="ECO:0000256" key="5">
    <source>
        <dbReference type="ARBA" id="ARBA00023136"/>
    </source>
</evidence>
<dbReference type="EMBL" id="QPII01000022">
    <property type="protein sequence ID" value="RCV86643.1"/>
    <property type="molecule type" value="Genomic_DNA"/>
</dbReference>
<keyword evidence="5 6" id="KW-0472">Membrane</keyword>
<reference evidence="7 8" key="1">
    <citation type="submission" date="2018-07" db="EMBL/GenBank/DDBJ databases">
        <title>Halomonas montanilacus sp. nov., isolated from Lake Pengyan on Tibetan Plateau.</title>
        <authorList>
            <person name="Lu H."/>
            <person name="Xing P."/>
            <person name="Wu Q."/>
        </authorList>
    </citation>
    <scope>NUCLEOTIDE SEQUENCE [LARGE SCALE GENOMIC DNA]</scope>
    <source>
        <strain evidence="7 8">PYC7W</strain>
    </source>
</reference>
<evidence type="ECO:0000256" key="3">
    <source>
        <dbReference type="ARBA" id="ARBA00022692"/>
    </source>
</evidence>
<feature type="transmembrane region" description="Helical" evidence="6">
    <location>
        <begin position="27"/>
        <end position="47"/>
    </location>
</feature>
<evidence type="ECO:0000256" key="4">
    <source>
        <dbReference type="ARBA" id="ARBA00022989"/>
    </source>
</evidence>
<dbReference type="Pfam" id="PF02104">
    <property type="entry name" value="SURF1"/>
    <property type="match status" value="1"/>
</dbReference>
<keyword evidence="4 6" id="KW-1133">Transmembrane helix</keyword>
<evidence type="ECO:0000256" key="2">
    <source>
        <dbReference type="ARBA" id="ARBA00007165"/>
    </source>
</evidence>
<proteinExistence type="inferred from homology"/>
<keyword evidence="3 6" id="KW-0812">Transmembrane</keyword>
<dbReference type="GO" id="GO:0005886">
    <property type="term" value="C:plasma membrane"/>
    <property type="evidence" value="ECO:0007669"/>
    <property type="project" value="UniProtKB-SubCell"/>
</dbReference>
<dbReference type="PANTHER" id="PTHR23427">
    <property type="entry name" value="SURFEIT LOCUS PROTEIN"/>
    <property type="match status" value="1"/>
</dbReference>
<dbReference type="PROSITE" id="PS50895">
    <property type="entry name" value="SURF1"/>
    <property type="match status" value="1"/>
</dbReference>
<evidence type="ECO:0000313" key="7">
    <source>
        <dbReference type="EMBL" id="RCV86643.1"/>
    </source>
</evidence>
<evidence type="ECO:0000256" key="6">
    <source>
        <dbReference type="RuleBase" id="RU363076"/>
    </source>
</evidence>
<comment type="caution">
    <text evidence="7">The sequence shown here is derived from an EMBL/GenBank/DDBJ whole genome shotgun (WGS) entry which is preliminary data.</text>
</comment>
<dbReference type="RefSeq" id="WP_114480752.1">
    <property type="nucleotide sequence ID" value="NZ_QPII01000022.1"/>
</dbReference>
<evidence type="ECO:0000313" key="8">
    <source>
        <dbReference type="Proteomes" id="UP000252405"/>
    </source>
</evidence>
<dbReference type="InterPro" id="IPR002994">
    <property type="entry name" value="Surf1/Shy1"/>
</dbReference>
<organism evidence="7 8">
    <name type="scientific">Billgrantia montanilacus</name>
    <dbReference type="NCBI Taxonomy" id="2282305"/>
    <lineage>
        <taxon>Bacteria</taxon>
        <taxon>Pseudomonadati</taxon>
        <taxon>Pseudomonadota</taxon>
        <taxon>Gammaproteobacteria</taxon>
        <taxon>Oceanospirillales</taxon>
        <taxon>Halomonadaceae</taxon>
        <taxon>Billgrantia</taxon>
    </lineage>
</organism>
<name>A0A368TU41_9GAMM</name>
<sequence length="254" mass="28433">MSYSIKGQGGSGERVPGAHLPGWRLGLWYVIWSLLVTLGLALGLWQWERADDKRDYLARLDAAPTLEAPAMAPPEGTRLTLRGEYLEDDTLFLDNRTLNGQLGVAALTPLRTVDGQLWLVQRGFMATGPIRETPEVETPQGEVTLRGRWQQAGDSGPLYGPNREEQRLQQIDLAAWRLSPGFAHDGWLHLEEGGGLLEPWWEPSVMPPERHVGYAVQWWGLALAALAMMIVGGRRLFRDRRASQERPAKGPQER</sequence>
<dbReference type="CDD" id="cd06662">
    <property type="entry name" value="SURF1"/>
    <property type="match status" value="1"/>
</dbReference>